<organism evidence="2 3">
    <name type="scientific">Planobispora longispora</name>
    <dbReference type="NCBI Taxonomy" id="28887"/>
    <lineage>
        <taxon>Bacteria</taxon>
        <taxon>Bacillati</taxon>
        <taxon>Actinomycetota</taxon>
        <taxon>Actinomycetes</taxon>
        <taxon>Streptosporangiales</taxon>
        <taxon>Streptosporangiaceae</taxon>
        <taxon>Planobispora</taxon>
    </lineage>
</organism>
<dbReference type="EMBL" id="BOOH01000053">
    <property type="protein sequence ID" value="GIH79958.1"/>
    <property type="molecule type" value="Genomic_DNA"/>
</dbReference>
<accession>A0A8J3RRV3</accession>
<feature type="transmembrane region" description="Helical" evidence="1">
    <location>
        <begin position="39"/>
        <end position="61"/>
    </location>
</feature>
<evidence type="ECO:0000313" key="3">
    <source>
        <dbReference type="Proteomes" id="UP000616724"/>
    </source>
</evidence>
<feature type="transmembrane region" description="Helical" evidence="1">
    <location>
        <begin position="406"/>
        <end position="427"/>
    </location>
</feature>
<feature type="transmembrane region" description="Helical" evidence="1">
    <location>
        <begin position="360"/>
        <end position="386"/>
    </location>
</feature>
<protein>
    <recommendedName>
        <fullName evidence="4">DUF1349 domain-containing protein</fullName>
    </recommendedName>
</protein>
<keyword evidence="1" id="KW-0812">Transmembrane</keyword>
<keyword evidence="3" id="KW-1185">Reference proteome</keyword>
<proteinExistence type="predicted"/>
<evidence type="ECO:0000256" key="1">
    <source>
        <dbReference type="SAM" id="Phobius"/>
    </source>
</evidence>
<gene>
    <name evidence="2" type="ORF">Plo01_63870</name>
</gene>
<evidence type="ECO:0000313" key="2">
    <source>
        <dbReference type="EMBL" id="GIH79958.1"/>
    </source>
</evidence>
<sequence length="527" mass="54493">MSTGTDTAAPYRSPLRAGRDGFARLLRAEWTKFRTVRGWVLAMGAAALVTVLLGVLLATGMRTVCSNGPVEIRCPALPTGPGGEAVDDKFYFVYRQLTGDGSITARVTSMAGQIRLPDAVPGVRNVVPGVVPWAKAGVMVKESGEQGSPYAAVMVTGEHGVRMQHDFTHDTAGRPGKVSERSPRWLRLTRTGETLTGYESADGVTWAAVGTVRLAGLPDTVRIGMFAASPGHLTVTQGGISGSSSAMRFAEVTAVFDRVGLEGTAPAGAWSRQDVGVTLGPDGLPHHPGGLVESGGTFTVTGVGDIAPRLGDAVVETPLTGVAIGLIAVIVVAVTFMTAEYRRGLIRTTLLASPRRGRVPAAKAVVIGAAAFAAGLVAAGVTVPLGTRLLREGGTPVLPVSALTELRVIVGCAAMFAATAVFALALGALFRRGVAAVAAAVVMIILPHILATASVLPVDAAQWLLRVTPAAAFAILQSVPEYPQVIHHYAPAAGFYPLAPWAGLAVLCGYAVLALGLAVFLLRRRDA</sequence>
<keyword evidence="1" id="KW-1133">Transmembrane helix</keyword>
<dbReference type="Proteomes" id="UP000616724">
    <property type="component" value="Unassembled WGS sequence"/>
</dbReference>
<dbReference type="RefSeq" id="WP_203894410.1">
    <property type="nucleotide sequence ID" value="NZ_BOOH01000053.1"/>
</dbReference>
<feature type="transmembrane region" description="Helical" evidence="1">
    <location>
        <begin position="434"/>
        <end position="456"/>
    </location>
</feature>
<dbReference type="AlphaFoldDB" id="A0A8J3RRV3"/>
<dbReference type="Gene3D" id="2.60.120.200">
    <property type="match status" value="1"/>
</dbReference>
<comment type="caution">
    <text evidence="2">The sequence shown here is derived from an EMBL/GenBank/DDBJ whole genome shotgun (WGS) entry which is preliminary data.</text>
</comment>
<keyword evidence="1" id="KW-0472">Membrane</keyword>
<evidence type="ECO:0008006" key="4">
    <source>
        <dbReference type="Google" id="ProtNLM"/>
    </source>
</evidence>
<name>A0A8J3RRV3_9ACTN</name>
<feature type="transmembrane region" description="Helical" evidence="1">
    <location>
        <begin position="501"/>
        <end position="522"/>
    </location>
</feature>
<feature type="transmembrane region" description="Helical" evidence="1">
    <location>
        <begin position="319"/>
        <end position="339"/>
    </location>
</feature>
<reference evidence="2 3" key="1">
    <citation type="submission" date="2021-01" db="EMBL/GenBank/DDBJ databases">
        <title>Whole genome shotgun sequence of Planobispora longispora NBRC 13918.</title>
        <authorList>
            <person name="Komaki H."/>
            <person name="Tamura T."/>
        </authorList>
    </citation>
    <scope>NUCLEOTIDE SEQUENCE [LARGE SCALE GENOMIC DNA]</scope>
    <source>
        <strain evidence="2 3">NBRC 13918</strain>
    </source>
</reference>